<dbReference type="InterPro" id="IPR004304">
    <property type="entry name" value="FmdA_AmdA"/>
</dbReference>
<keyword evidence="1" id="KW-0614">Plasmid</keyword>
<dbReference type="Pfam" id="PF03069">
    <property type="entry name" value="FmdA_AmdA"/>
    <property type="match status" value="2"/>
</dbReference>
<dbReference type="PANTHER" id="PTHR31891:SF1">
    <property type="entry name" value="FORMAMIDASE C869.04-RELATED"/>
    <property type="match status" value="1"/>
</dbReference>
<dbReference type="OrthoDB" id="9785236at2"/>
<dbReference type="EMBL" id="CP013110">
    <property type="protein sequence ID" value="APG95224.1"/>
    <property type="molecule type" value="Genomic_DNA"/>
</dbReference>
<organism evidence="1 2">
    <name type="scientific">Sinorhizobium americanum</name>
    <dbReference type="NCBI Taxonomy" id="194963"/>
    <lineage>
        <taxon>Bacteria</taxon>
        <taxon>Pseudomonadati</taxon>
        <taxon>Pseudomonadota</taxon>
        <taxon>Alphaproteobacteria</taxon>
        <taxon>Hyphomicrobiales</taxon>
        <taxon>Rhizobiaceae</taxon>
        <taxon>Sinorhizobium/Ensifer group</taxon>
        <taxon>Sinorhizobium</taxon>
    </lineage>
</organism>
<dbReference type="PANTHER" id="PTHR31891">
    <property type="entry name" value="FORMAMIDASE C869.04-RELATED"/>
    <property type="match status" value="1"/>
</dbReference>
<geneLocation type="plasmid" evidence="1 2">
    <name>C</name>
</geneLocation>
<accession>A0A1L3LYS8</accession>
<proteinExistence type="predicted"/>
<dbReference type="AlphaFoldDB" id="A0A1L3LYS8"/>
<dbReference type="SUPFAM" id="SSF141130">
    <property type="entry name" value="Acetamidase/Formamidase-like"/>
    <property type="match status" value="1"/>
</dbReference>
<dbReference type="Gene3D" id="3.10.28.20">
    <property type="entry name" value="Acetamidase/Formamidase-like domains"/>
    <property type="match status" value="1"/>
</dbReference>
<dbReference type="GO" id="GO:0016811">
    <property type="term" value="F:hydrolase activity, acting on carbon-nitrogen (but not peptide) bonds, in linear amides"/>
    <property type="evidence" value="ECO:0007669"/>
    <property type="project" value="InterPro"/>
</dbReference>
<gene>
    <name evidence="1" type="ORF">SAMCFNEI73_pC1520</name>
</gene>
<dbReference type="KEGG" id="same:SAMCFNEI73_pC1520"/>
<dbReference type="RefSeq" id="WP_064254148.1">
    <property type="nucleotide sequence ID" value="NZ_CP013110.1"/>
</dbReference>
<reference evidence="1 2" key="1">
    <citation type="submission" date="2015-10" db="EMBL/GenBank/DDBJ databases">
        <title>Genomic differences between typical nodule nitrogen-fixing rhizobial strains and those coming from bean seeds.</title>
        <authorList>
            <person name="Peralta H."/>
            <person name="Aguilar-Vera A."/>
            <person name="Diaz R."/>
            <person name="Mora Y."/>
            <person name="Martinez-Batallar G."/>
            <person name="Salazar E."/>
            <person name="Vargas-Lagunas C."/>
            <person name="Encarnacion S."/>
            <person name="Girard L."/>
            <person name="Mora J."/>
        </authorList>
    </citation>
    <scope>NUCLEOTIDE SEQUENCE [LARGE SCALE GENOMIC DNA]</scope>
    <source>
        <strain evidence="1 2">CFNEI 73</strain>
        <plasmid evidence="1 2">C</plasmid>
    </source>
</reference>
<keyword evidence="2" id="KW-1185">Reference proteome</keyword>
<dbReference type="Proteomes" id="UP000182306">
    <property type="component" value="Plasmid C"/>
</dbReference>
<evidence type="ECO:0000313" key="2">
    <source>
        <dbReference type="Proteomes" id="UP000182306"/>
    </source>
</evidence>
<name>A0A1L3LYS8_9HYPH</name>
<dbReference type="Gene3D" id="2.60.120.580">
    <property type="entry name" value="Acetamidase/Formamidase-like domains"/>
    <property type="match status" value="2"/>
</dbReference>
<sequence>MASKTIKKANLKYLMTASDDFVAQIEPGEDVNVECDIAYNGSVVSSFDVKLTNKDFKYPYFNPMTGPIEVKGAKAGQMLRVKIKEIELDDFGLTGLMPHSGLFQEWIFERQSEFCNFKPVRVSDGFIHWDEKRKIPTAPMVGVIGVAPAFGSILSIDNGDHGGNIDVQELGPGATVYLPVNVDGGYLYLGDCHARQGDGEVSGVGAVDIGARVTISVEVEDRPKRMDWPRFEDETHIGTIGLGRTIEEAMRISCRELIYWMADEYGFSEPDAYTLLSSILEGRATQVMNPKTTYVCKVRKDFIK</sequence>
<evidence type="ECO:0000313" key="1">
    <source>
        <dbReference type="EMBL" id="APG95224.1"/>
    </source>
</evidence>
<protein>
    <submittedName>
        <fullName evidence="1">Acetamidase/formamidase</fullName>
    </submittedName>
</protein>